<feature type="transmembrane region" description="Helical" evidence="7">
    <location>
        <begin position="69"/>
        <end position="89"/>
    </location>
</feature>
<comment type="similarity">
    <text evidence="2">Belongs to the CLPTM1 family.</text>
</comment>
<reference evidence="8 9" key="1">
    <citation type="journal article" date="2019" name="Sci. Rep.">
        <title>Comparative genomics of chytrid fungi reveal insights into the obligate biotrophic and pathogenic lifestyle of Synchytrium endobioticum.</title>
        <authorList>
            <person name="van de Vossenberg B.T.L.H."/>
            <person name="Warris S."/>
            <person name="Nguyen H.D.T."/>
            <person name="van Gent-Pelzer M.P.E."/>
            <person name="Joly D.L."/>
            <person name="van de Geest H.C."/>
            <person name="Bonants P.J.M."/>
            <person name="Smith D.S."/>
            <person name="Levesque C.A."/>
            <person name="van der Lee T.A.J."/>
        </authorList>
    </citation>
    <scope>NUCLEOTIDE SEQUENCE [LARGE SCALE GENOMIC DNA]</scope>
    <source>
        <strain evidence="8 9">CBS 809.83</strain>
    </source>
</reference>
<dbReference type="Pfam" id="PF05602">
    <property type="entry name" value="CLPTM1"/>
    <property type="match status" value="1"/>
</dbReference>
<feature type="region of interest" description="Disordered" evidence="6">
    <location>
        <begin position="273"/>
        <end position="322"/>
    </location>
</feature>
<dbReference type="PANTHER" id="PTHR21347:SF0">
    <property type="entry name" value="LIPID SCRAMBLASE CLPTM1L"/>
    <property type="match status" value="1"/>
</dbReference>
<evidence type="ECO:0000256" key="3">
    <source>
        <dbReference type="ARBA" id="ARBA00022692"/>
    </source>
</evidence>
<comment type="subcellular location">
    <subcellularLocation>
        <location evidence="1">Membrane</location>
        <topology evidence="1">Multi-pass membrane protein</topology>
    </subcellularLocation>
</comment>
<sequence>MVDENLRVQNTMLGVESSETDAIKRMFLDTNLWLVGLTMVVSTLHSVFDFLAFQNDVQFWKNKKSMEGLSFRAVVVNVLFQTIIFLYLLDNETSWMILASSGIGLLIEAWKINKTVIVRSKPTFPFVQFIDRVKPSKLVSKTRKYDEIAFKYVSWAMMPCPLGWSICSLMYDTHKSWYSYIVSTLVGFVYAFGFVSMTPQLFINHKMKSTAHMPWKTFMYKAVNTFVDDIFSFVMKMPWLHRIACLRDDVVFIIYLYQKWTYGVDKKRRNEFGQVGDEGEDESEEEEADSSDESASSRDRVKTADAKEPKKVIKVKEPKKDK</sequence>
<evidence type="ECO:0000256" key="7">
    <source>
        <dbReference type="SAM" id="Phobius"/>
    </source>
</evidence>
<evidence type="ECO:0000256" key="5">
    <source>
        <dbReference type="ARBA" id="ARBA00023136"/>
    </source>
</evidence>
<feature type="transmembrane region" description="Helical" evidence="7">
    <location>
        <begin position="152"/>
        <end position="171"/>
    </location>
</feature>
<accession>A0A507EBH9</accession>
<keyword evidence="3 7" id="KW-0812">Transmembrane</keyword>
<keyword evidence="5 7" id="KW-0472">Membrane</keyword>
<keyword evidence="4 7" id="KW-1133">Transmembrane helix</keyword>
<dbReference type="PANTHER" id="PTHR21347">
    <property type="entry name" value="CLEFT LIP AND PALATE ASSOCIATED TRANSMEMBRANE PROTEIN-RELATED"/>
    <property type="match status" value="1"/>
</dbReference>
<feature type="transmembrane region" description="Helical" evidence="7">
    <location>
        <begin position="32"/>
        <end position="53"/>
    </location>
</feature>
<dbReference type="EMBL" id="QEAQ01000009">
    <property type="protein sequence ID" value="TPX61192.1"/>
    <property type="molecule type" value="Genomic_DNA"/>
</dbReference>
<dbReference type="STRING" id="109895.A0A507EBH9"/>
<feature type="compositionally biased region" description="Acidic residues" evidence="6">
    <location>
        <begin position="277"/>
        <end position="292"/>
    </location>
</feature>
<dbReference type="InterPro" id="IPR008429">
    <property type="entry name" value="CLPTM1"/>
</dbReference>
<keyword evidence="9" id="KW-1185">Reference proteome</keyword>
<evidence type="ECO:0000256" key="2">
    <source>
        <dbReference type="ARBA" id="ARBA00009310"/>
    </source>
</evidence>
<dbReference type="AlphaFoldDB" id="A0A507EBH9"/>
<organism evidence="8 9">
    <name type="scientific">Powellomyces hirtus</name>
    <dbReference type="NCBI Taxonomy" id="109895"/>
    <lineage>
        <taxon>Eukaryota</taxon>
        <taxon>Fungi</taxon>
        <taxon>Fungi incertae sedis</taxon>
        <taxon>Chytridiomycota</taxon>
        <taxon>Chytridiomycota incertae sedis</taxon>
        <taxon>Chytridiomycetes</taxon>
        <taxon>Spizellomycetales</taxon>
        <taxon>Powellomycetaceae</taxon>
        <taxon>Powellomyces</taxon>
    </lineage>
</organism>
<evidence type="ECO:0000256" key="4">
    <source>
        <dbReference type="ARBA" id="ARBA00022989"/>
    </source>
</evidence>
<name>A0A507EBH9_9FUNG</name>
<evidence type="ECO:0000256" key="1">
    <source>
        <dbReference type="ARBA" id="ARBA00004141"/>
    </source>
</evidence>
<comment type="caution">
    <text evidence="8">The sequence shown here is derived from an EMBL/GenBank/DDBJ whole genome shotgun (WGS) entry which is preliminary data.</text>
</comment>
<gene>
    <name evidence="8" type="ORF">PhCBS80983_g01279</name>
</gene>
<dbReference type="GO" id="GO:0016020">
    <property type="term" value="C:membrane"/>
    <property type="evidence" value="ECO:0007669"/>
    <property type="project" value="UniProtKB-SubCell"/>
</dbReference>
<evidence type="ECO:0000313" key="8">
    <source>
        <dbReference type="EMBL" id="TPX61192.1"/>
    </source>
</evidence>
<proteinExistence type="inferred from homology"/>
<feature type="compositionally biased region" description="Basic and acidic residues" evidence="6">
    <location>
        <begin position="295"/>
        <end position="322"/>
    </location>
</feature>
<dbReference type="Proteomes" id="UP000318582">
    <property type="component" value="Unassembled WGS sequence"/>
</dbReference>
<protein>
    <submittedName>
        <fullName evidence="8">Uncharacterized protein</fullName>
    </submittedName>
</protein>
<evidence type="ECO:0000313" key="9">
    <source>
        <dbReference type="Proteomes" id="UP000318582"/>
    </source>
</evidence>
<dbReference type="GO" id="GO:0012505">
    <property type="term" value="C:endomembrane system"/>
    <property type="evidence" value="ECO:0007669"/>
    <property type="project" value="TreeGrafter"/>
</dbReference>
<evidence type="ECO:0000256" key="6">
    <source>
        <dbReference type="SAM" id="MobiDB-lite"/>
    </source>
</evidence>
<feature type="transmembrane region" description="Helical" evidence="7">
    <location>
        <begin position="177"/>
        <end position="203"/>
    </location>
</feature>